<dbReference type="SUPFAM" id="SSF51735">
    <property type="entry name" value="NAD(P)-binding Rossmann-fold domains"/>
    <property type="match status" value="1"/>
</dbReference>
<dbReference type="Proteomes" id="UP000199153">
    <property type="component" value="Unassembled WGS sequence"/>
</dbReference>
<dbReference type="STRING" id="287099.SAMN05660413_03001"/>
<proteinExistence type="predicted"/>
<dbReference type="InterPro" id="IPR000683">
    <property type="entry name" value="Gfo/Idh/MocA-like_OxRdtase_N"/>
</dbReference>
<dbReference type="InterPro" id="IPR052515">
    <property type="entry name" value="Gfo/Idh/MocA_Oxidoreductase"/>
</dbReference>
<dbReference type="Gene3D" id="3.30.360.10">
    <property type="entry name" value="Dihydrodipicolinate Reductase, domain 2"/>
    <property type="match status" value="1"/>
</dbReference>
<evidence type="ECO:0000259" key="1">
    <source>
        <dbReference type="Pfam" id="PF01408"/>
    </source>
</evidence>
<dbReference type="PANTHER" id="PTHR43249">
    <property type="entry name" value="UDP-N-ACETYL-2-AMINO-2-DEOXY-D-GLUCURONATE OXIDASE"/>
    <property type="match status" value="1"/>
</dbReference>
<keyword evidence="4" id="KW-1185">Reference proteome</keyword>
<dbReference type="InterPro" id="IPR055170">
    <property type="entry name" value="GFO_IDH_MocA-like_dom"/>
</dbReference>
<feature type="domain" description="GFO/IDH/MocA-like oxidoreductase" evidence="2">
    <location>
        <begin position="132"/>
        <end position="255"/>
    </location>
</feature>
<gene>
    <name evidence="3" type="ORF">SAMN05660413_03001</name>
</gene>
<dbReference type="AlphaFoldDB" id="A0A1I5CT91"/>
<dbReference type="OrthoDB" id="9815825at2"/>
<evidence type="ECO:0000313" key="4">
    <source>
        <dbReference type="Proteomes" id="UP000199153"/>
    </source>
</evidence>
<name>A0A1I5CT91_9FLAO</name>
<dbReference type="PANTHER" id="PTHR43249:SF1">
    <property type="entry name" value="D-GLUCOSIDE 3-DEHYDROGENASE"/>
    <property type="match status" value="1"/>
</dbReference>
<sequence length="343" mass="37820">MKKIKLGFGIIGTGSIASHHVKSLEEIENCELVAVCSSTTERAKIASERFGVPAYSNIDNFLLREDLDIVSVCTQSGNHMEPIIAAAMAGKHIITEKPLEVSLKRANRIISVCKSQGVKLSVIFQNRFNPGYLQLKQIVQQGSLGKLILGNAYIKWYRQEDYYNKSNWKGTVKGDGGAALINQGIHTIDLLLDIMQDVQNVFGQVKTMVHDIEGEDIGIALLNFKNGAMGTIEGGTSLYPGYEERLEIFGEYGSIIYEGGKIVNCDFKGKEDSAIDPSKFSSSGASNPMSVDYRLHKLQIEEMVDAIHNDREPLVNGETAIKSLELISAIYQSSKEKKLIDLK</sequence>
<feature type="domain" description="Gfo/Idh/MocA-like oxidoreductase N-terminal" evidence="1">
    <location>
        <begin position="7"/>
        <end position="123"/>
    </location>
</feature>
<accession>A0A1I5CT91</accession>
<evidence type="ECO:0000259" key="2">
    <source>
        <dbReference type="Pfam" id="PF22725"/>
    </source>
</evidence>
<dbReference type="GO" id="GO:0000166">
    <property type="term" value="F:nucleotide binding"/>
    <property type="evidence" value="ECO:0007669"/>
    <property type="project" value="InterPro"/>
</dbReference>
<dbReference type="Pfam" id="PF01408">
    <property type="entry name" value="GFO_IDH_MocA"/>
    <property type="match status" value="1"/>
</dbReference>
<dbReference type="RefSeq" id="WP_093411120.1">
    <property type="nucleotide sequence ID" value="NZ_FOVL01000024.1"/>
</dbReference>
<dbReference type="Pfam" id="PF22725">
    <property type="entry name" value="GFO_IDH_MocA_C3"/>
    <property type="match status" value="1"/>
</dbReference>
<dbReference type="EMBL" id="FOVL01000024">
    <property type="protein sequence ID" value="SFN90154.1"/>
    <property type="molecule type" value="Genomic_DNA"/>
</dbReference>
<dbReference type="Gene3D" id="3.40.50.720">
    <property type="entry name" value="NAD(P)-binding Rossmann-like Domain"/>
    <property type="match status" value="1"/>
</dbReference>
<protein>
    <submittedName>
        <fullName evidence="3">Predicted dehydrogenase</fullName>
    </submittedName>
</protein>
<dbReference type="InterPro" id="IPR036291">
    <property type="entry name" value="NAD(P)-bd_dom_sf"/>
</dbReference>
<organism evidence="3 4">
    <name type="scientific">Salegentibacter flavus</name>
    <dbReference type="NCBI Taxonomy" id="287099"/>
    <lineage>
        <taxon>Bacteria</taxon>
        <taxon>Pseudomonadati</taxon>
        <taxon>Bacteroidota</taxon>
        <taxon>Flavobacteriia</taxon>
        <taxon>Flavobacteriales</taxon>
        <taxon>Flavobacteriaceae</taxon>
        <taxon>Salegentibacter</taxon>
    </lineage>
</organism>
<dbReference type="SUPFAM" id="SSF55347">
    <property type="entry name" value="Glyceraldehyde-3-phosphate dehydrogenase-like, C-terminal domain"/>
    <property type="match status" value="1"/>
</dbReference>
<reference evidence="3 4" key="1">
    <citation type="submission" date="2016-10" db="EMBL/GenBank/DDBJ databases">
        <authorList>
            <person name="de Groot N.N."/>
        </authorList>
    </citation>
    <scope>NUCLEOTIDE SEQUENCE [LARGE SCALE GENOMIC DNA]</scope>
    <source>
        <strain evidence="3 4">DSM 17794</strain>
    </source>
</reference>
<evidence type="ECO:0000313" key="3">
    <source>
        <dbReference type="EMBL" id="SFN90154.1"/>
    </source>
</evidence>